<keyword evidence="6" id="KW-0067">ATP-binding</keyword>
<evidence type="ECO:0000313" key="13">
    <source>
        <dbReference type="Proteomes" id="UP000663699"/>
    </source>
</evidence>
<feature type="transmembrane region" description="Helical" evidence="10">
    <location>
        <begin position="415"/>
        <end position="436"/>
    </location>
</feature>
<keyword evidence="3 10" id="KW-0812">Transmembrane</keyword>
<dbReference type="OrthoDB" id="2195431at2759"/>
<keyword evidence="2" id="KW-0813">Transport</keyword>
<dbReference type="SUPFAM" id="SSF103473">
    <property type="entry name" value="MFS general substrate transporter"/>
    <property type="match status" value="1"/>
</dbReference>
<dbReference type="AlphaFoldDB" id="A0A899FVF8"/>
<dbReference type="GO" id="GO:0016020">
    <property type="term" value="C:membrane"/>
    <property type="evidence" value="ECO:0007669"/>
    <property type="project" value="UniProtKB-SubCell"/>
</dbReference>
<dbReference type="Gene3D" id="1.10.8.60">
    <property type="match status" value="1"/>
</dbReference>
<dbReference type="Pfam" id="PF07690">
    <property type="entry name" value="MFS_1"/>
    <property type="match status" value="1"/>
</dbReference>
<dbReference type="FunFam" id="1.20.1250.20:FF:000013">
    <property type="entry name" value="MFS general substrate transporter"/>
    <property type="match status" value="1"/>
</dbReference>
<dbReference type="Gene3D" id="1.20.1250.20">
    <property type="entry name" value="MFS general substrate transporter like domains"/>
    <property type="match status" value="2"/>
</dbReference>
<accession>A0A899FVF8</accession>
<keyword evidence="7 10" id="KW-1133">Transmembrane helix</keyword>
<evidence type="ECO:0000313" key="12">
    <source>
        <dbReference type="EMBL" id="QSL65761.1"/>
    </source>
</evidence>
<dbReference type="Pfam" id="PF00004">
    <property type="entry name" value="AAA"/>
    <property type="match status" value="1"/>
</dbReference>
<proteinExistence type="inferred from homology"/>
<dbReference type="SMART" id="SM00382">
    <property type="entry name" value="AAA"/>
    <property type="match status" value="1"/>
</dbReference>
<feature type="transmembrane region" description="Helical" evidence="10">
    <location>
        <begin position="289"/>
        <end position="314"/>
    </location>
</feature>
<dbReference type="InterPro" id="IPR036259">
    <property type="entry name" value="MFS_trans_sf"/>
</dbReference>
<dbReference type="GO" id="GO:0006261">
    <property type="term" value="P:DNA-templated DNA replication"/>
    <property type="evidence" value="ECO:0007669"/>
    <property type="project" value="UniProtKB-ARBA"/>
</dbReference>
<feature type="transmembrane region" description="Helical" evidence="10">
    <location>
        <begin position="174"/>
        <end position="192"/>
    </location>
</feature>
<dbReference type="CDD" id="cd18140">
    <property type="entry name" value="HLD_clamp_RFC"/>
    <property type="match status" value="1"/>
</dbReference>
<dbReference type="SUPFAM" id="SSF52540">
    <property type="entry name" value="P-loop containing nucleoside triphosphate hydrolases"/>
    <property type="match status" value="1"/>
</dbReference>
<dbReference type="InterPro" id="IPR020846">
    <property type="entry name" value="MFS_dom"/>
</dbReference>
<feature type="transmembrane region" description="Helical" evidence="10">
    <location>
        <begin position="448"/>
        <end position="469"/>
    </location>
</feature>
<dbReference type="InterPro" id="IPR011701">
    <property type="entry name" value="MFS"/>
</dbReference>
<feature type="transmembrane region" description="Helical" evidence="10">
    <location>
        <begin position="326"/>
        <end position="349"/>
    </location>
</feature>
<comment type="subcellular location">
    <subcellularLocation>
        <location evidence="1">Membrane</location>
        <topology evidence="1">Multi-pass membrane protein</topology>
    </subcellularLocation>
</comment>
<evidence type="ECO:0000256" key="4">
    <source>
        <dbReference type="ARBA" id="ARBA00022705"/>
    </source>
</evidence>
<dbReference type="EMBL" id="CP054539">
    <property type="protein sequence ID" value="QSL65761.1"/>
    <property type="molecule type" value="Genomic_DNA"/>
</dbReference>
<evidence type="ECO:0000256" key="6">
    <source>
        <dbReference type="ARBA" id="ARBA00022840"/>
    </source>
</evidence>
<name>A0A899FVF8_9ASCO</name>
<keyword evidence="5" id="KW-0547">Nucleotide-binding</keyword>
<dbReference type="FunFam" id="1.20.1250.20:FF:000034">
    <property type="entry name" value="MFS general substrate transporter"/>
    <property type="match status" value="1"/>
</dbReference>
<gene>
    <name evidence="12" type="ORF">MERGE_000039</name>
</gene>
<dbReference type="PANTHER" id="PTHR43791">
    <property type="entry name" value="PERMEASE-RELATED"/>
    <property type="match status" value="1"/>
</dbReference>
<dbReference type="Gene3D" id="3.40.50.300">
    <property type="entry name" value="P-loop containing nucleotide triphosphate hydrolases"/>
    <property type="match status" value="1"/>
</dbReference>
<evidence type="ECO:0000256" key="9">
    <source>
        <dbReference type="ARBA" id="ARBA00037968"/>
    </source>
</evidence>
<dbReference type="PANTHER" id="PTHR43791:SF85">
    <property type="entry name" value="TRANSPORTER, PUTATIVE (AFU_ORTHOLOGUE AFUA_6G00710)-RELATED"/>
    <property type="match status" value="1"/>
</dbReference>
<keyword evidence="8 10" id="KW-0472">Membrane</keyword>
<dbReference type="PROSITE" id="PS50850">
    <property type="entry name" value="MFS"/>
    <property type="match status" value="1"/>
</dbReference>
<dbReference type="InterPro" id="IPR027417">
    <property type="entry name" value="P-loop_NTPase"/>
</dbReference>
<dbReference type="InterPro" id="IPR047854">
    <property type="entry name" value="RFC_lid"/>
</dbReference>
<evidence type="ECO:0000256" key="5">
    <source>
        <dbReference type="ARBA" id="ARBA00022741"/>
    </source>
</evidence>
<feature type="transmembrane region" description="Helical" evidence="10">
    <location>
        <begin position="37"/>
        <end position="55"/>
    </location>
</feature>
<organism evidence="12 13">
    <name type="scientific">Pneumocystis wakefieldiae</name>
    <dbReference type="NCBI Taxonomy" id="38082"/>
    <lineage>
        <taxon>Eukaryota</taxon>
        <taxon>Fungi</taxon>
        <taxon>Dikarya</taxon>
        <taxon>Ascomycota</taxon>
        <taxon>Taphrinomycotina</taxon>
        <taxon>Pneumocystomycetes</taxon>
        <taxon>Pneumocystaceae</taxon>
        <taxon>Pneumocystis</taxon>
    </lineage>
</organism>
<reference evidence="12" key="1">
    <citation type="submission" date="2020-06" db="EMBL/GenBank/DDBJ databases">
        <title>Genomes of multiple members of Pneumocystis genus reveal paths to human pathogen Pneumocystis jirovecii.</title>
        <authorList>
            <person name="Cisse O.H."/>
            <person name="Ma L."/>
            <person name="Dekker J."/>
            <person name="Khil P."/>
            <person name="Jo J."/>
            <person name="Brenchley J."/>
            <person name="Blair R."/>
            <person name="Pahar B."/>
            <person name="Chabe M."/>
            <person name="Van Rompay K.A."/>
            <person name="Keesler R."/>
            <person name="Sukura A."/>
            <person name="Hirsch V."/>
            <person name="Kutty G."/>
            <person name="Liu Y."/>
            <person name="Peng L."/>
            <person name="Chen J."/>
            <person name="Song J."/>
            <person name="Weissenbacher-Lang C."/>
            <person name="Xu J."/>
            <person name="Upham N.S."/>
            <person name="Stajich J.E."/>
            <person name="Cuomo C.A."/>
            <person name="Cushion M.T."/>
            <person name="Kovacs J.A."/>
        </authorList>
    </citation>
    <scope>NUCLEOTIDE SEQUENCE</scope>
    <source>
        <strain evidence="12">2A</strain>
    </source>
</reference>
<keyword evidence="13" id="KW-1185">Reference proteome</keyword>
<keyword evidence="4" id="KW-0235">DNA replication</keyword>
<dbReference type="CDD" id="cd00009">
    <property type="entry name" value="AAA"/>
    <property type="match status" value="1"/>
</dbReference>
<sequence>MDQIDSKTQENLQKSVDTVPDYTMDDSRFDEKYDKKLVRRMDFITVPIAVIFYFLSYLDRTNIGNARISGLEKDLNISEKQFKLSLTILFIPYILMDIPSNLIMKKIRPNIWLPSLVTCFGVIATLQGFVKEINELYACRFFLGLVSGGVLPGVILYLSNWYKPQERQLRMGMFWSSSIISGTLGGFIAAAIETMSGLGGLNGWRWIFIIEGLITIFFGVLGFFMMSEGIESTRFLTNDQKYWGRKRITLEEQRTFLASISHPETGAIPFDNKSFRWSYVFACFRSPHILLLALIAFSSGLNIYSCAYFMPSVIKSFIGADKSIKIIQLLTIPPYLIPFVTILLTSYYADKKIERLYIIIIFSIIASIGMAIAYFNFNANTNYFSLFLMICGIYTIFPSYLALISNNVAPYYKKATAVGLMIVMTNSGGILSSWMFNKEEAPGYARSFSIILILTVISIIVAIILRFYYIRENKRKERFLLRKEKSFNTLEEFSKACDEGDRHINEETSMKFKEMEPDRLKMANPLLLDGLELESIIQNTSKEKKIYNLDEIFYDIENKDISFNKMVLEEDTGLNEHALFQKGIFSSKLDDQYNSSFKYESSCSNGSIFACTSYGKVICFNKKSKKSKKSKFIDNNDYYGIPIHKLANFSENSEETFDYNDYNFTSSIESQLWTEKYAPKKIHREVLRWIKHWDFCVFNKYLPQNKTFEKEGESNYDFLKRPKQKILMLTGTPGLGKTTLAHIAARQAGYNVIEINASDDRTGAVVRNQISNVLDIQSIHSNCPTLIIIDEIDGVSNSTSDQGFIKSLVDILIEDDHATKELAYKKSETYSRKGKTKSKKRILLRPIICICNDLYTAALRPIRQYSKIMYFKQIPTSSLVSRMNTICKIEGLSTDMQALTTLCELFENDFRSCINSLQFYKTHGIDLTSSSLDTFKNKLKKDPSKKLNLVLDKIFFSNSKSYRNRYFSDNNAIFMDIYETIQNYDCFMRYLSQDYKDDQLSKPILAGDWLFFFDILNRSIYEKQNIELLSYLAFPLLIFHVLFISVKKDYYQNYQQNTKQISDWELYEEEKINKEICASLYYGSVPYLQQLLCMDMLLIDVNLRLIKNTEKHILNRVVNSMIHFNINYVQMKANDGTFFYKFEPSIETLVAFRFFKRHEPIFLEYSVCHIINLELENEKRRLQKERYNKNSNELSNIPSINKRKSDEPYDKKSVVIKDFFGRVIIKDINDKDHKNFNHRNKQILHKPKAKVWIKFHEGYSNAVKKPISIEEILK</sequence>
<feature type="transmembrane region" description="Helical" evidence="10">
    <location>
        <begin position="356"/>
        <end position="377"/>
    </location>
</feature>
<dbReference type="GO" id="GO:0016887">
    <property type="term" value="F:ATP hydrolysis activity"/>
    <property type="evidence" value="ECO:0007669"/>
    <property type="project" value="InterPro"/>
</dbReference>
<evidence type="ECO:0000256" key="10">
    <source>
        <dbReference type="SAM" id="Phobius"/>
    </source>
</evidence>
<dbReference type="GO" id="GO:0022857">
    <property type="term" value="F:transmembrane transporter activity"/>
    <property type="evidence" value="ECO:0007669"/>
    <property type="project" value="InterPro"/>
</dbReference>
<feature type="domain" description="Major facilitator superfamily (MFS) profile" evidence="11">
    <location>
        <begin position="45"/>
        <end position="474"/>
    </location>
</feature>
<comment type="similarity">
    <text evidence="9">Belongs to the major facilitator superfamily. Allantoate permease family.</text>
</comment>
<dbReference type="InterPro" id="IPR003593">
    <property type="entry name" value="AAA+_ATPase"/>
</dbReference>
<evidence type="ECO:0000256" key="1">
    <source>
        <dbReference type="ARBA" id="ARBA00004141"/>
    </source>
</evidence>
<evidence type="ECO:0000259" key="11">
    <source>
        <dbReference type="PROSITE" id="PS50850"/>
    </source>
</evidence>
<evidence type="ECO:0000256" key="7">
    <source>
        <dbReference type="ARBA" id="ARBA00022989"/>
    </source>
</evidence>
<evidence type="ECO:0000256" key="2">
    <source>
        <dbReference type="ARBA" id="ARBA00022448"/>
    </source>
</evidence>
<evidence type="ECO:0000256" key="8">
    <source>
        <dbReference type="ARBA" id="ARBA00023136"/>
    </source>
</evidence>
<feature type="transmembrane region" description="Helical" evidence="10">
    <location>
        <begin position="111"/>
        <end position="129"/>
    </location>
</feature>
<dbReference type="Proteomes" id="UP000663699">
    <property type="component" value="Chromosome 8"/>
</dbReference>
<feature type="transmembrane region" description="Helical" evidence="10">
    <location>
        <begin position="383"/>
        <end position="403"/>
    </location>
</feature>
<evidence type="ECO:0000256" key="3">
    <source>
        <dbReference type="ARBA" id="ARBA00022692"/>
    </source>
</evidence>
<protein>
    <recommendedName>
        <fullName evidence="11">Major facilitator superfamily (MFS) profile domain-containing protein</fullName>
    </recommendedName>
</protein>
<dbReference type="GO" id="GO:0005524">
    <property type="term" value="F:ATP binding"/>
    <property type="evidence" value="ECO:0007669"/>
    <property type="project" value="UniProtKB-KW"/>
</dbReference>
<dbReference type="InterPro" id="IPR003959">
    <property type="entry name" value="ATPase_AAA_core"/>
</dbReference>
<feature type="transmembrane region" description="Helical" evidence="10">
    <location>
        <begin position="141"/>
        <end position="162"/>
    </location>
</feature>
<feature type="transmembrane region" description="Helical" evidence="10">
    <location>
        <begin position="204"/>
        <end position="226"/>
    </location>
</feature>